<dbReference type="AlphaFoldDB" id="I2FXU9"/>
<dbReference type="EMBL" id="CAGI01000167">
    <property type="protein sequence ID" value="CCF51742.1"/>
    <property type="molecule type" value="Genomic_DNA"/>
</dbReference>
<comment type="caution">
    <text evidence="1">The sequence shown here is derived from an EMBL/GenBank/DDBJ whole genome shotgun (WGS) entry which is preliminary data.</text>
</comment>
<evidence type="ECO:0000313" key="2">
    <source>
        <dbReference type="Proteomes" id="UP000006174"/>
    </source>
</evidence>
<reference evidence="1 2" key="1">
    <citation type="journal article" date="2012" name="Plant Cell">
        <title>Genome comparison of barley and maize smut fungi reveals targeted loss of RNA silencing components and species-specific presence of transposable elements.</title>
        <authorList>
            <person name="Laurie J.D."/>
            <person name="Ali S."/>
            <person name="Linning R."/>
            <person name="Mannhaupt G."/>
            <person name="Wong P."/>
            <person name="Gueldener U."/>
            <person name="Muensterkoetter M."/>
            <person name="Moore R."/>
            <person name="Kahmann R."/>
            <person name="Bakkeren G."/>
            <person name="Schirawski J."/>
        </authorList>
    </citation>
    <scope>NUCLEOTIDE SEQUENCE [LARGE SCALE GENOMIC DNA]</scope>
    <source>
        <strain evidence="2">Uh4875-4</strain>
    </source>
</reference>
<dbReference type="Proteomes" id="UP000006174">
    <property type="component" value="Unassembled WGS sequence"/>
</dbReference>
<protein>
    <submittedName>
        <fullName evidence="1">Uncharacterized protein</fullName>
    </submittedName>
</protein>
<sequence length="279" mass="31703">MLARGNTPALGSDVINHHLTGHKAMPGPTLELSMLMNHHLKVLTGLNDRMKWDERDLLNPRAVSMHVWQHKIFTLLLVIPFARNILDRKVVTFEDADSMLSLIIMHSFSNKLCTEYFAKHGDQLIPITIDLFKWVLNKCKAYSATKEYELHGITYGLHWDQIGSHAYDFLTKWEAHISELHMYLQEPWTPNDHYRTLKHALPSDKNALFNSVFILHEKLNGKDQTAKSIADVLSQCYELAAKSVPVHLSPMAEVSELTALQAATLINCWACGDLGHMAN</sequence>
<dbReference type="HOGENOM" id="CLU_087078_0_0_1"/>
<accession>I2FXU9</accession>
<name>I2FXU9_USTHO</name>
<proteinExistence type="predicted"/>
<gene>
    <name evidence="1" type="ORF">UHOR_15097</name>
</gene>
<organism evidence="1 2">
    <name type="scientific">Ustilago hordei</name>
    <name type="common">Barley covered smut fungus</name>
    <dbReference type="NCBI Taxonomy" id="120017"/>
    <lineage>
        <taxon>Eukaryota</taxon>
        <taxon>Fungi</taxon>
        <taxon>Dikarya</taxon>
        <taxon>Basidiomycota</taxon>
        <taxon>Ustilaginomycotina</taxon>
        <taxon>Ustilaginomycetes</taxon>
        <taxon>Ustilaginales</taxon>
        <taxon>Ustilaginaceae</taxon>
        <taxon>Ustilago</taxon>
    </lineage>
</organism>
<evidence type="ECO:0000313" key="1">
    <source>
        <dbReference type="EMBL" id="CCF51742.1"/>
    </source>
</evidence>
<keyword evidence="2" id="KW-1185">Reference proteome</keyword>